<evidence type="ECO:0000259" key="1">
    <source>
        <dbReference type="Pfam" id="PF04480"/>
    </source>
</evidence>
<dbReference type="InterPro" id="IPR007569">
    <property type="entry name" value="DUF559"/>
</dbReference>
<dbReference type="Proteomes" id="UP001336835">
    <property type="component" value="Unassembled WGS sequence"/>
</dbReference>
<reference evidence="2 3" key="1">
    <citation type="submission" date="2024-01" db="EMBL/GenBank/DDBJ databases">
        <title>Pedobacter sp. nov., isolated from fresh soil.</title>
        <authorList>
            <person name="Le N.T.T."/>
        </authorList>
    </citation>
    <scope>NUCLEOTIDE SEQUENCE [LARGE SCALE GENOMIC DNA]</scope>
    <source>
        <strain evidence="2 3">KR3-3</strain>
    </source>
</reference>
<name>A0ABU7I6G5_9SPHI</name>
<dbReference type="Gene3D" id="3.40.960.10">
    <property type="entry name" value="VSR Endonuclease"/>
    <property type="match status" value="1"/>
</dbReference>
<evidence type="ECO:0000313" key="2">
    <source>
        <dbReference type="EMBL" id="MEE1945072.1"/>
    </source>
</evidence>
<organism evidence="2 3">
    <name type="scientific">Pedobacter albus</name>
    <dbReference type="NCBI Taxonomy" id="3113905"/>
    <lineage>
        <taxon>Bacteria</taxon>
        <taxon>Pseudomonadati</taxon>
        <taxon>Bacteroidota</taxon>
        <taxon>Sphingobacteriia</taxon>
        <taxon>Sphingobacteriales</taxon>
        <taxon>Sphingobacteriaceae</taxon>
        <taxon>Pedobacter</taxon>
    </lineage>
</organism>
<evidence type="ECO:0000313" key="3">
    <source>
        <dbReference type="Proteomes" id="UP001336835"/>
    </source>
</evidence>
<keyword evidence="3" id="KW-1185">Reference proteome</keyword>
<feature type="domain" description="DUF559" evidence="1">
    <location>
        <begin position="72"/>
        <end position="137"/>
    </location>
</feature>
<dbReference type="EMBL" id="JAZDQT010000001">
    <property type="protein sequence ID" value="MEE1945072.1"/>
    <property type="molecule type" value="Genomic_DNA"/>
</dbReference>
<gene>
    <name evidence="2" type="ORF">VRU48_08135</name>
</gene>
<dbReference type="RefSeq" id="WP_330107424.1">
    <property type="nucleotide sequence ID" value="NZ_JAZDQT010000001.1"/>
</dbReference>
<proteinExistence type="predicted"/>
<dbReference type="Pfam" id="PF04480">
    <property type="entry name" value="DUF559"/>
    <property type="match status" value="1"/>
</dbReference>
<comment type="caution">
    <text evidence="2">The sequence shown here is derived from an EMBL/GenBank/DDBJ whole genome shotgun (WGS) entry which is preliminary data.</text>
</comment>
<sequence length="154" mass="17972">MDFKCLECNCSISYEVNGYSIGYFGIPLCINHQKWLKQQELVSTVETISLYFELKARNVPAQLEKYDGYKHIDIAIPEARVNIEVDGGHHNYNSKQALSDLKRTYHSFLKGFLTLRIPNSLIKHHLEETADHITEMLCVNRDRVNKNKYSFKKF</sequence>
<accession>A0ABU7I6G5</accession>
<protein>
    <submittedName>
        <fullName evidence="2">DUF559 domain-containing protein</fullName>
    </submittedName>
</protein>